<keyword evidence="3" id="KW-0804">Transcription</keyword>
<dbReference type="GO" id="GO:0003677">
    <property type="term" value="F:DNA binding"/>
    <property type="evidence" value="ECO:0007669"/>
    <property type="project" value="UniProtKB-KW"/>
</dbReference>
<name>A0A0K1Q5K0_9BACT</name>
<dbReference type="InterPro" id="IPR000524">
    <property type="entry name" value="Tscrpt_reg_HTH_GntR"/>
</dbReference>
<dbReference type="PANTHER" id="PTHR43537">
    <property type="entry name" value="TRANSCRIPTIONAL REGULATOR, GNTR FAMILY"/>
    <property type="match status" value="1"/>
</dbReference>
<organism evidence="5 6">
    <name type="scientific">Labilithrix luteola</name>
    <dbReference type="NCBI Taxonomy" id="1391654"/>
    <lineage>
        <taxon>Bacteria</taxon>
        <taxon>Pseudomonadati</taxon>
        <taxon>Myxococcota</taxon>
        <taxon>Polyangia</taxon>
        <taxon>Polyangiales</taxon>
        <taxon>Labilitrichaceae</taxon>
        <taxon>Labilithrix</taxon>
    </lineage>
</organism>
<dbReference type="Pfam" id="PF07729">
    <property type="entry name" value="FCD"/>
    <property type="match status" value="1"/>
</dbReference>
<dbReference type="InterPro" id="IPR036390">
    <property type="entry name" value="WH_DNA-bd_sf"/>
</dbReference>
<dbReference type="PROSITE" id="PS50949">
    <property type="entry name" value="HTH_GNTR"/>
    <property type="match status" value="1"/>
</dbReference>
<keyword evidence="6" id="KW-1185">Reference proteome</keyword>
<dbReference type="CDD" id="cd07377">
    <property type="entry name" value="WHTH_GntR"/>
    <property type="match status" value="1"/>
</dbReference>
<dbReference type="PANTHER" id="PTHR43537:SF5">
    <property type="entry name" value="UXU OPERON TRANSCRIPTIONAL REGULATOR"/>
    <property type="match status" value="1"/>
</dbReference>
<keyword evidence="2" id="KW-0238">DNA-binding</keyword>
<protein>
    <submittedName>
        <fullName evidence="5">Transcriptional regulator, GntR family</fullName>
    </submittedName>
</protein>
<evidence type="ECO:0000256" key="1">
    <source>
        <dbReference type="ARBA" id="ARBA00023015"/>
    </source>
</evidence>
<dbReference type="GO" id="GO:0003700">
    <property type="term" value="F:DNA-binding transcription factor activity"/>
    <property type="evidence" value="ECO:0007669"/>
    <property type="project" value="InterPro"/>
</dbReference>
<evidence type="ECO:0000256" key="2">
    <source>
        <dbReference type="ARBA" id="ARBA00023125"/>
    </source>
</evidence>
<dbReference type="InterPro" id="IPR036388">
    <property type="entry name" value="WH-like_DNA-bd_sf"/>
</dbReference>
<sequence>MVVKEGKSFVRSVNPHSVVEQVLAEIRRSIVFGALKPGQEFSLRETAAQLGVSTAPVREALRVLQGEGLIVARRARSAVVAPMDLSDLGSIYGLRRLIEPSIAGRSCELVTDEGLDALERMVDVMSDEKSSIDDIYETHREFHLALLRPAATIWDLRVLETLWHAAERYVRVGFGRLDPLPSEHKRRREAHQSVLDAFRHRDGDGARQAVLRHLDENERIARESLAT</sequence>
<dbReference type="EMBL" id="CP012333">
    <property type="protein sequence ID" value="AKV00999.1"/>
    <property type="molecule type" value="Genomic_DNA"/>
</dbReference>
<accession>A0A0K1Q5K0</accession>
<evidence type="ECO:0000313" key="6">
    <source>
        <dbReference type="Proteomes" id="UP000064967"/>
    </source>
</evidence>
<dbReference type="InterPro" id="IPR008920">
    <property type="entry name" value="TF_FadR/GntR_C"/>
</dbReference>
<gene>
    <name evidence="5" type="ORF">AKJ09_07662</name>
</gene>
<dbReference type="Gene3D" id="1.10.10.10">
    <property type="entry name" value="Winged helix-like DNA-binding domain superfamily/Winged helix DNA-binding domain"/>
    <property type="match status" value="1"/>
</dbReference>
<proteinExistence type="predicted"/>
<dbReference type="SMART" id="SM00345">
    <property type="entry name" value="HTH_GNTR"/>
    <property type="match status" value="1"/>
</dbReference>
<dbReference type="InterPro" id="IPR011711">
    <property type="entry name" value="GntR_C"/>
</dbReference>
<dbReference type="SMART" id="SM00895">
    <property type="entry name" value="FCD"/>
    <property type="match status" value="1"/>
</dbReference>
<dbReference type="SUPFAM" id="SSF46785">
    <property type="entry name" value="Winged helix' DNA-binding domain"/>
    <property type="match status" value="1"/>
</dbReference>
<evidence type="ECO:0000313" key="5">
    <source>
        <dbReference type="EMBL" id="AKV00999.1"/>
    </source>
</evidence>
<keyword evidence="1" id="KW-0805">Transcription regulation</keyword>
<dbReference type="Proteomes" id="UP000064967">
    <property type="component" value="Chromosome"/>
</dbReference>
<dbReference type="Pfam" id="PF00392">
    <property type="entry name" value="GntR"/>
    <property type="match status" value="1"/>
</dbReference>
<reference evidence="5 6" key="1">
    <citation type="submission" date="2015-08" db="EMBL/GenBank/DDBJ databases">
        <authorList>
            <person name="Babu N.S."/>
            <person name="Beckwith C.J."/>
            <person name="Beseler K.G."/>
            <person name="Brison A."/>
            <person name="Carone J.V."/>
            <person name="Caskin T.P."/>
            <person name="Diamond M."/>
            <person name="Durham M.E."/>
            <person name="Foxe J.M."/>
            <person name="Go M."/>
            <person name="Henderson B.A."/>
            <person name="Jones I.B."/>
            <person name="McGettigan J.A."/>
            <person name="Micheletti S.J."/>
            <person name="Nasrallah M.E."/>
            <person name="Ortiz D."/>
            <person name="Piller C.R."/>
            <person name="Privatt S.R."/>
            <person name="Schneider S.L."/>
            <person name="Sharp S."/>
            <person name="Smith T.C."/>
            <person name="Stanton J.D."/>
            <person name="Ullery H.E."/>
            <person name="Wilson R.J."/>
            <person name="Serrano M.G."/>
            <person name="Buck G."/>
            <person name="Lee V."/>
            <person name="Wang Y."/>
            <person name="Carvalho R."/>
            <person name="Voegtly L."/>
            <person name="Shi R."/>
            <person name="Duckworth R."/>
            <person name="Johnson A."/>
            <person name="Loviza R."/>
            <person name="Walstead R."/>
            <person name="Shah Z."/>
            <person name="Kiflezghi M."/>
            <person name="Wade K."/>
            <person name="Ball S.L."/>
            <person name="Bradley K.W."/>
            <person name="Asai D.J."/>
            <person name="Bowman C.A."/>
            <person name="Russell D.A."/>
            <person name="Pope W.H."/>
            <person name="Jacobs-Sera D."/>
            <person name="Hendrix R.W."/>
            <person name="Hatfull G.F."/>
        </authorList>
    </citation>
    <scope>NUCLEOTIDE SEQUENCE [LARGE SCALE GENOMIC DNA]</scope>
    <source>
        <strain evidence="5 6">DSM 27648</strain>
    </source>
</reference>
<dbReference type="AlphaFoldDB" id="A0A0K1Q5K0"/>
<evidence type="ECO:0000256" key="3">
    <source>
        <dbReference type="ARBA" id="ARBA00023163"/>
    </source>
</evidence>
<dbReference type="KEGG" id="llu:AKJ09_07662"/>
<evidence type="ECO:0000259" key="4">
    <source>
        <dbReference type="PROSITE" id="PS50949"/>
    </source>
</evidence>
<dbReference type="SUPFAM" id="SSF48008">
    <property type="entry name" value="GntR ligand-binding domain-like"/>
    <property type="match status" value="1"/>
</dbReference>
<feature type="domain" description="HTH gntR-type" evidence="4">
    <location>
        <begin position="16"/>
        <end position="83"/>
    </location>
</feature>
<dbReference type="Gene3D" id="1.20.120.530">
    <property type="entry name" value="GntR ligand-binding domain-like"/>
    <property type="match status" value="1"/>
</dbReference>
<dbReference type="STRING" id="1391654.AKJ09_07662"/>
<dbReference type="PATRIC" id="fig|1391654.3.peg.7771"/>